<dbReference type="EMBL" id="ML179105">
    <property type="protein sequence ID" value="THV00345.1"/>
    <property type="molecule type" value="Genomic_DNA"/>
</dbReference>
<evidence type="ECO:0000313" key="2">
    <source>
        <dbReference type="EMBL" id="THV00345.1"/>
    </source>
</evidence>
<protein>
    <submittedName>
        <fullName evidence="2">Uncharacterized protein</fullName>
    </submittedName>
</protein>
<proteinExistence type="predicted"/>
<gene>
    <name evidence="2" type="ORF">K435DRAFT_657321</name>
</gene>
<evidence type="ECO:0000256" key="1">
    <source>
        <dbReference type="SAM" id="MobiDB-lite"/>
    </source>
</evidence>
<dbReference type="AlphaFoldDB" id="A0A4S8MCT0"/>
<feature type="non-terminal residue" evidence="2">
    <location>
        <position position="277"/>
    </location>
</feature>
<dbReference type="Pfam" id="PF14223">
    <property type="entry name" value="Retrotran_gag_2"/>
    <property type="match status" value="1"/>
</dbReference>
<organism evidence="2 3">
    <name type="scientific">Dendrothele bispora (strain CBS 962.96)</name>
    <dbReference type="NCBI Taxonomy" id="1314807"/>
    <lineage>
        <taxon>Eukaryota</taxon>
        <taxon>Fungi</taxon>
        <taxon>Dikarya</taxon>
        <taxon>Basidiomycota</taxon>
        <taxon>Agaricomycotina</taxon>
        <taxon>Agaricomycetes</taxon>
        <taxon>Agaricomycetidae</taxon>
        <taxon>Agaricales</taxon>
        <taxon>Agaricales incertae sedis</taxon>
        <taxon>Dendrothele</taxon>
    </lineage>
</organism>
<reference evidence="2 3" key="1">
    <citation type="journal article" date="2019" name="Nat. Ecol. Evol.">
        <title>Megaphylogeny resolves global patterns of mushroom evolution.</title>
        <authorList>
            <person name="Varga T."/>
            <person name="Krizsan K."/>
            <person name="Foldi C."/>
            <person name="Dima B."/>
            <person name="Sanchez-Garcia M."/>
            <person name="Sanchez-Ramirez S."/>
            <person name="Szollosi G.J."/>
            <person name="Szarkandi J.G."/>
            <person name="Papp V."/>
            <person name="Albert L."/>
            <person name="Andreopoulos W."/>
            <person name="Angelini C."/>
            <person name="Antonin V."/>
            <person name="Barry K.W."/>
            <person name="Bougher N.L."/>
            <person name="Buchanan P."/>
            <person name="Buyck B."/>
            <person name="Bense V."/>
            <person name="Catcheside P."/>
            <person name="Chovatia M."/>
            <person name="Cooper J."/>
            <person name="Damon W."/>
            <person name="Desjardin D."/>
            <person name="Finy P."/>
            <person name="Geml J."/>
            <person name="Haridas S."/>
            <person name="Hughes K."/>
            <person name="Justo A."/>
            <person name="Karasinski D."/>
            <person name="Kautmanova I."/>
            <person name="Kiss B."/>
            <person name="Kocsube S."/>
            <person name="Kotiranta H."/>
            <person name="LaButti K.M."/>
            <person name="Lechner B.E."/>
            <person name="Liimatainen K."/>
            <person name="Lipzen A."/>
            <person name="Lukacs Z."/>
            <person name="Mihaltcheva S."/>
            <person name="Morgado L.N."/>
            <person name="Niskanen T."/>
            <person name="Noordeloos M.E."/>
            <person name="Ohm R.A."/>
            <person name="Ortiz-Santana B."/>
            <person name="Ovrebo C."/>
            <person name="Racz N."/>
            <person name="Riley R."/>
            <person name="Savchenko A."/>
            <person name="Shiryaev A."/>
            <person name="Soop K."/>
            <person name="Spirin V."/>
            <person name="Szebenyi C."/>
            <person name="Tomsovsky M."/>
            <person name="Tulloss R.E."/>
            <person name="Uehling J."/>
            <person name="Grigoriev I.V."/>
            <person name="Vagvolgyi C."/>
            <person name="Papp T."/>
            <person name="Martin F.M."/>
            <person name="Miettinen O."/>
            <person name="Hibbett D.S."/>
            <person name="Nagy L.G."/>
        </authorList>
    </citation>
    <scope>NUCLEOTIDE SEQUENCE [LARGE SCALE GENOMIC DNA]</scope>
    <source>
        <strain evidence="2 3">CBS 962.96</strain>
    </source>
</reference>
<name>A0A4S8MCT0_DENBC</name>
<feature type="region of interest" description="Disordered" evidence="1">
    <location>
        <begin position="250"/>
        <end position="277"/>
    </location>
</feature>
<keyword evidence="3" id="KW-1185">Reference proteome</keyword>
<feature type="compositionally biased region" description="Low complexity" evidence="1">
    <location>
        <begin position="265"/>
        <end position="277"/>
    </location>
</feature>
<accession>A0A4S8MCT0</accession>
<evidence type="ECO:0000313" key="3">
    <source>
        <dbReference type="Proteomes" id="UP000297245"/>
    </source>
</evidence>
<sequence>MHGKLKGLDLYWEGKIAIPTETGITINLSPTAVNDRNPNQLEYPIRESVSYLTLWSNIKNPTSMGISSKKTSKELWEHLEKEYTAVSKLARKRKEDKLRTSRYTTGKVTGSGGYAEKFRGLYKEAVDAGAKIDEEQMLTIFIDSFPRGPEWATVLGNTADESNFNVVALRLQEHVRFMKGDEGEAVPGGEKVSAMQAEIDELKERIIAMQTSRKGPANPDLKCSNPNCKGVGHTIDNCFKLGGGKQGQYPKWWKGKRDVPLPGASNTTSTDNNSPSA</sequence>
<dbReference type="OrthoDB" id="3035098at2759"/>
<dbReference type="Proteomes" id="UP000297245">
    <property type="component" value="Unassembled WGS sequence"/>
</dbReference>